<evidence type="ECO:0000313" key="2">
    <source>
        <dbReference type="EMBL" id="CAB4661329.1"/>
    </source>
</evidence>
<accession>A0A6J7GBG6</accession>
<reference evidence="3" key="1">
    <citation type="submission" date="2020-05" db="EMBL/GenBank/DDBJ databases">
        <authorList>
            <person name="Chiriac C."/>
            <person name="Salcher M."/>
            <person name="Ghai R."/>
            <person name="Kavagutti S V."/>
        </authorList>
    </citation>
    <scope>NUCLEOTIDE SEQUENCE</scope>
</reference>
<proteinExistence type="predicted"/>
<evidence type="ECO:0000313" key="3">
    <source>
        <dbReference type="EMBL" id="CAB4901900.1"/>
    </source>
</evidence>
<feature type="compositionally biased region" description="Low complexity" evidence="1">
    <location>
        <begin position="222"/>
        <end position="281"/>
    </location>
</feature>
<organism evidence="3">
    <name type="scientific">freshwater metagenome</name>
    <dbReference type="NCBI Taxonomy" id="449393"/>
    <lineage>
        <taxon>unclassified sequences</taxon>
        <taxon>metagenomes</taxon>
        <taxon>ecological metagenomes</taxon>
    </lineage>
</organism>
<gene>
    <name evidence="2" type="ORF">UFOPK2282_00566</name>
    <name evidence="3" type="ORF">UFOPK3576_00516</name>
</gene>
<protein>
    <submittedName>
        <fullName evidence="3">Unannotated protein</fullName>
    </submittedName>
</protein>
<dbReference type="EMBL" id="CAFBMO010000014">
    <property type="protein sequence ID" value="CAB4901900.1"/>
    <property type="molecule type" value="Genomic_DNA"/>
</dbReference>
<sequence>MKPALFSVLGISLVAGSIGFAALSTAAPQLTYATFGTSGNNTGTAATATMPGNLFPTAQITVVDSDVSVATSATLTGSTPFGQVYGTSSGKTYLSTSLVSGKTTGSITIAFNRVIPAGFWGFALGDVDAEQISIVAKGDKGQSLDVSGWYKSSFNYQSGNTDQPVWNASTATLKGNTNDTNGAAGWFQATQPVTAITLTQTKLSGFPTYQLWMAADLGSPLASPSASATPTATATVTATPTASASPTATVSASPTATVTSSATPVASASTTASSSATPTASGVLPVNPDNGAPTTPIDKPVIIHIADVPGAPDGATVTEVKDPAHGTAVIVDPVTIKYTPDAGYVGTDVISIVVKDKSGKITTLQETVEVGTPQVVINWKVPKKLHTGNNVIVNKVLKTNAGQKASIVVTCGPLLRSKFMDAMADCYVKKSGNKITVWVSGSVPIGADIALSAPAKGKYLELDSNKFLRN</sequence>
<name>A0A6J7GBG6_9ZZZZ</name>
<dbReference type="Gene3D" id="2.60.40.2810">
    <property type="match status" value="1"/>
</dbReference>
<dbReference type="Pfam" id="PF17963">
    <property type="entry name" value="Big_9"/>
    <property type="match status" value="1"/>
</dbReference>
<feature type="region of interest" description="Disordered" evidence="1">
    <location>
        <begin position="220"/>
        <end position="294"/>
    </location>
</feature>
<dbReference type="EMBL" id="CAEZWR010000050">
    <property type="protein sequence ID" value="CAB4661329.1"/>
    <property type="molecule type" value="Genomic_DNA"/>
</dbReference>
<evidence type="ECO:0000256" key="1">
    <source>
        <dbReference type="SAM" id="MobiDB-lite"/>
    </source>
</evidence>
<dbReference type="AlphaFoldDB" id="A0A6J7GBG6"/>